<evidence type="ECO:0000313" key="3">
    <source>
        <dbReference type="Proteomes" id="UP000184444"/>
    </source>
</evidence>
<dbReference type="EMBL" id="FRCK01000002">
    <property type="protein sequence ID" value="SHL91662.1"/>
    <property type="molecule type" value="Genomic_DNA"/>
</dbReference>
<dbReference type="AlphaFoldDB" id="A0A1M7EIR6"/>
<dbReference type="PROSITE" id="PS51257">
    <property type="entry name" value="PROKAR_LIPOPROTEIN"/>
    <property type="match status" value="1"/>
</dbReference>
<organism evidence="2 3">
    <name type="scientific">Paracoccus solventivorans</name>
    <dbReference type="NCBI Taxonomy" id="53463"/>
    <lineage>
        <taxon>Bacteria</taxon>
        <taxon>Pseudomonadati</taxon>
        <taxon>Pseudomonadota</taxon>
        <taxon>Alphaproteobacteria</taxon>
        <taxon>Rhodobacterales</taxon>
        <taxon>Paracoccaceae</taxon>
        <taxon>Paracoccus</taxon>
    </lineage>
</organism>
<dbReference type="STRING" id="53463.SAMN05444389_102139"/>
<reference evidence="3" key="1">
    <citation type="submission" date="2016-11" db="EMBL/GenBank/DDBJ databases">
        <authorList>
            <person name="Varghese N."/>
            <person name="Submissions S."/>
        </authorList>
    </citation>
    <scope>NUCLEOTIDE SEQUENCE [LARGE SCALE GENOMIC DNA]</scope>
    <source>
        <strain evidence="3">DSM 6637</strain>
    </source>
</reference>
<evidence type="ECO:0000313" key="2">
    <source>
        <dbReference type="EMBL" id="SHL91662.1"/>
    </source>
</evidence>
<name>A0A1M7EIR6_9RHOB</name>
<dbReference type="Proteomes" id="UP000184444">
    <property type="component" value="Unassembled WGS sequence"/>
</dbReference>
<dbReference type="RefSeq" id="WP_073062501.1">
    <property type="nucleotide sequence ID" value="NZ_FRCK01000002.1"/>
</dbReference>
<gene>
    <name evidence="2" type="ORF">SAMN05444389_102139</name>
</gene>
<protein>
    <recommendedName>
        <fullName evidence="4">Lipoprotein</fullName>
    </recommendedName>
</protein>
<evidence type="ECO:0000256" key="1">
    <source>
        <dbReference type="SAM" id="SignalP"/>
    </source>
</evidence>
<accession>A0A1M7EIR6</accession>
<sequence length="269" mass="28132">MRVAVTALIAAAGLGLGLAGCAPTGANKGAMALAAPPPAKPAEVGVRIVDRSAAGTRLTRARVSTKSGEILILEPDGSTSQVALDSPQGRDVFEVTEDELAALADNLGLNLSPADIANFRVVAPHLRRMPTAQERALKEFAARTRPALPEFPAGFTADPEDFIAVRVDRLQPGANQRTSGDELVEVTANLKAGVDADVAFAYATCALAGWANGNGKGYGRHIRTVQNKRNGKLLLGAVFTLSDTQPMGLRVMETDDTLRVCKDRGIPAA</sequence>
<evidence type="ECO:0008006" key="4">
    <source>
        <dbReference type="Google" id="ProtNLM"/>
    </source>
</evidence>
<keyword evidence="1" id="KW-0732">Signal</keyword>
<feature type="signal peptide" evidence="1">
    <location>
        <begin position="1"/>
        <end position="21"/>
    </location>
</feature>
<feature type="chain" id="PRO_5012070841" description="Lipoprotein" evidence="1">
    <location>
        <begin position="22"/>
        <end position="269"/>
    </location>
</feature>
<dbReference type="OrthoDB" id="7860885at2"/>
<proteinExistence type="predicted"/>
<keyword evidence="3" id="KW-1185">Reference proteome</keyword>